<keyword evidence="1" id="KW-0812">Transmembrane</keyword>
<dbReference type="AlphaFoldDB" id="A0A7C9MP93"/>
<name>A0A7C9MP93_9BACT</name>
<sequence>MSTDTTQTPAEQVVYSNMLFYGCWGSLGLMAVTYLLYISGLVTPHVPLDTVTQLWSQPVKVYLEKGNVPTGWGWLKLIGQGDFLNFTGVVLLSGMTILCYLPLIGAYMKKKEPIFATIAVLEILVLAFAASGIVGGGGH</sequence>
<dbReference type="EMBL" id="WVUD01000015">
    <property type="protein sequence ID" value="MYL83492.1"/>
    <property type="molecule type" value="Genomic_DNA"/>
</dbReference>
<dbReference type="OrthoDB" id="9791302at2"/>
<evidence type="ECO:0000313" key="3">
    <source>
        <dbReference type="Proteomes" id="UP000482487"/>
    </source>
</evidence>
<feature type="transmembrane region" description="Helical" evidence="1">
    <location>
        <begin position="114"/>
        <end position="134"/>
    </location>
</feature>
<keyword evidence="1" id="KW-1133">Transmembrane helix</keyword>
<evidence type="ECO:0000313" key="2">
    <source>
        <dbReference type="EMBL" id="MYL83492.1"/>
    </source>
</evidence>
<reference evidence="2 3" key="1">
    <citation type="submission" date="2020-01" db="EMBL/GenBank/DDBJ databases">
        <title>Genome sequence of Desulfovibrio aerotolerans DSM 16695(T).</title>
        <authorList>
            <person name="Karnachuk O."/>
            <person name="Avakyan M."/>
            <person name="Mardanov A."/>
            <person name="Kadnikov V."/>
            <person name="Ravin N."/>
        </authorList>
    </citation>
    <scope>NUCLEOTIDE SEQUENCE [LARGE SCALE GENOMIC DNA]</scope>
    <source>
        <strain evidence="2 3">DSM 16695</strain>
    </source>
</reference>
<keyword evidence="3" id="KW-1185">Reference proteome</keyword>
<feature type="transmembrane region" description="Helical" evidence="1">
    <location>
        <begin position="18"/>
        <end position="38"/>
    </location>
</feature>
<comment type="caution">
    <text evidence="2">The sequence shown here is derived from an EMBL/GenBank/DDBJ whole genome shotgun (WGS) entry which is preliminary data.</text>
</comment>
<dbReference type="RefSeq" id="WP_160960798.1">
    <property type="nucleotide sequence ID" value="NZ_WVUD01000015.1"/>
</dbReference>
<dbReference type="Proteomes" id="UP000482487">
    <property type="component" value="Unassembled WGS sequence"/>
</dbReference>
<organism evidence="2 3">
    <name type="scientific">Solidesulfovibrio aerotolerans</name>
    <dbReference type="NCBI Taxonomy" id="295255"/>
    <lineage>
        <taxon>Bacteria</taxon>
        <taxon>Pseudomonadati</taxon>
        <taxon>Thermodesulfobacteriota</taxon>
        <taxon>Desulfovibrionia</taxon>
        <taxon>Desulfovibrionales</taxon>
        <taxon>Desulfovibrionaceae</taxon>
        <taxon>Solidesulfovibrio</taxon>
    </lineage>
</organism>
<keyword evidence="1" id="KW-0472">Membrane</keyword>
<protein>
    <submittedName>
        <fullName evidence="2">DUF1634 domain-containing protein</fullName>
    </submittedName>
</protein>
<gene>
    <name evidence="2" type="ORF">GTA51_10185</name>
</gene>
<feature type="transmembrane region" description="Helical" evidence="1">
    <location>
        <begin position="83"/>
        <end position="107"/>
    </location>
</feature>
<evidence type="ECO:0000256" key="1">
    <source>
        <dbReference type="SAM" id="Phobius"/>
    </source>
</evidence>
<accession>A0A7C9MP93</accession>
<proteinExistence type="predicted"/>